<keyword evidence="6" id="KW-0520">NAD</keyword>
<dbReference type="GO" id="GO:0043531">
    <property type="term" value="F:ADP binding"/>
    <property type="evidence" value="ECO:0007669"/>
    <property type="project" value="InterPro"/>
</dbReference>
<dbReference type="InterPro" id="IPR058192">
    <property type="entry name" value="WHD_ROQ1-like"/>
</dbReference>
<evidence type="ECO:0000256" key="3">
    <source>
        <dbReference type="ARBA" id="ARBA00022737"/>
    </source>
</evidence>
<dbReference type="InterPro" id="IPR036390">
    <property type="entry name" value="WH_DNA-bd_sf"/>
</dbReference>
<dbReference type="FunFam" id="3.40.50.10140:FF:000007">
    <property type="entry name" value="Disease resistance protein (TIR-NBS-LRR class)"/>
    <property type="match status" value="1"/>
</dbReference>
<dbReference type="OMA" id="RASNCES"/>
<evidence type="ECO:0000256" key="1">
    <source>
        <dbReference type="ARBA" id="ARBA00011982"/>
    </source>
</evidence>
<sequence length="1103" mass="126079">MAIVTNERASSSFSSSTHQWSYDVFLSFRGEDTRYGFTGHLYKALCDKGFNTFMDNHLQRGEEISVELLKAIELSMISIIVFSENYASSTWCMNELVKIFECKNNGQLVLPIFYKVNPSEIRKIKGKFGIDLAEHEEKLKDDVEKVQRWRATLTKAANLSGFLYRDGCNEFEFEFIQRVIKEISSMKSNRVHLFVAKYPIGIDFQVEAIKLLLDMDSDDVRMIGIHGLGGIGKTTISRAVYNRIADLFEGSCFLENVREMSNINGGIIQLQETLLSKILQDRYLKVNSVSEGTSLIKERLHCKKVLLILDDVDKSKEIENLLGECNWFSSGSRVIITTRDKQVLATLGRDHQIYRVKELNQRQALELFSLHAFQTSKPKEDYSNLAKQIICYANGLPLALKIMGSDLCGKSILEWKSAIEKYKNIPHEDIEKILRISYDGLGKNEKDIFLDIACFFKGFHKDDVVNILDSCNLYPIYGIGKLIDKCLITVDSIGILLMHDLLQKLGREIVQQESEELENRSRIWCYNDAHELLTGNMVSLKSKVFKRMKNLKFLIGDVHIDKELDYLPHKLRFLEWNVSPLSLSSKCLPPQQLVALKMSSFIVENVFKQEFQYKNLKSISLSKCDSITKVPDLCAPNLETLEILGCINLIEVHESIGFLDKLKLWKILVCRKLEILPSKLMLKSLEYFYLSWCMSLKKFPDIHPEMKRLKELVLFFNDFRELPSSLGYLSGLRTLSFCHYLKEFPISNNKLQLLEEKDTLTSKLGMAFTRPGFLSLTSLDLSHGNITELDFWMQPDCFPVLRSINLAGTSIVSIPECIIKFTTLANLDIKNCERLRDIPRLPQSIETVNAENCNYLDPQSSINLWKQFGEILGILPEAATSNSLPEFESEIGSSGSESEIESDIVLDDSKSESQIQSSGFEFKSQFDFYLPYLLLPGNEIPKWCKFNHQSVGNSVSFWVGPKFSNLDVCVAFPYHSWFAYFSDDFSIGISINNCEKQIICRAHVTSDTDHLWLIYGQLNISNPCEQNHIELEVTGSKNSRSDYINCLRFHVECICCPPRPDIPLIPMAPVLPHVWDQWAFNNVDEDSRLSMETTALMGLKAVI</sequence>
<dbReference type="InterPro" id="IPR058546">
    <property type="entry name" value="RPS4B/Roq1-like_LRR"/>
</dbReference>
<dbReference type="Pfam" id="PF01582">
    <property type="entry name" value="TIR"/>
    <property type="match status" value="1"/>
</dbReference>
<evidence type="ECO:0000256" key="5">
    <source>
        <dbReference type="ARBA" id="ARBA00022821"/>
    </source>
</evidence>
<dbReference type="Gene3D" id="3.40.50.10140">
    <property type="entry name" value="Toll/interleukin-1 receptor homology (TIR) domain"/>
    <property type="match status" value="1"/>
</dbReference>
<dbReference type="Pfam" id="PF23286">
    <property type="entry name" value="LRR_13"/>
    <property type="match status" value="1"/>
</dbReference>
<dbReference type="SUPFAM" id="SSF52540">
    <property type="entry name" value="P-loop containing nucleoside triphosphate hydrolases"/>
    <property type="match status" value="1"/>
</dbReference>
<dbReference type="Gene3D" id="3.40.50.300">
    <property type="entry name" value="P-loop containing nucleotide triphosphate hydrolases"/>
    <property type="match status" value="1"/>
</dbReference>
<feature type="domain" description="TIR" evidence="8">
    <location>
        <begin position="20"/>
        <end position="187"/>
    </location>
</feature>
<evidence type="ECO:0000256" key="7">
    <source>
        <dbReference type="ARBA" id="ARBA00047304"/>
    </source>
</evidence>
<comment type="catalytic activity">
    <reaction evidence="7">
        <text>NAD(+) + H2O = ADP-D-ribose + nicotinamide + H(+)</text>
        <dbReference type="Rhea" id="RHEA:16301"/>
        <dbReference type="ChEBI" id="CHEBI:15377"/>
        <dbReference type="ChEBI" id="CHEBI:15378"/>
        <dbReference type="ChEBI" id="CHEBI:17154"/>
        <dbReference type="ChEBI" id="CHEBI:57540"/>
        <dbReference type="ChEBI" id="CHEBI:57967"/>
        <dbReference type="EC" id="3.2.2.6"/>
    </reaction>
    <physiologicalReaction direction="left-to-right" evidence="7">
        <dbReference type="Rhea" id="RHEA:16302"/>
    </physiologicalReaction>
</comment>
<dbReference type="GO" id="GO:0007165">
    <property type="term" value="P:signal transduction"/>
    <property type="evidence" value="ECO:0007669"/>
    <property type="project" value="InterPro"/>
</dbReference>
<dbReference type="InterPro" id="IPR002182">
    <property type="entry name" value="NB-ARC"/>
</dbReference>
<dbReference type="InterPro" id="IPR032675">
    <property type="entry name" value="LRR_dom_sf"/>
</dbReference>
<dbReference type="AlphaFoldDB" id="A0A7N2L0A4"/>
<name>A0A7N2L0A4_QUELO</name>
<dbReference type="Gramene" id="QL02p075985:mrna">
    <property type="protein sequence ID" value="QL02p075985:mrna"/>
    <property type="gene ID" value="QL02p075985"/>
</dbReference>
<proteinExistence type="predicted"/>
<dbReference type="FunFam" id="1.10.8.430:FF:000002">
    <property type="entry name" value="Disease resistance protein (TIR-NBS-LRR class)"/>
    <property type="match status" value="1"/>
</dbReference>
<evidence type="ECO:0000256" key="4">
    <source>
        <dbReference type="ARBA" id="ARBA00022801"/>
    </source>
</evidence>
<dbReference type="GO" id="GO:0061809">
    <property type="term" value="F:NAD+ nucleosidase activity, cyclic ADP-ribose generating"/>
    <property type="evidence" value="ECO:0007669"/>
    <property type="project" value="UniProtKB-EC"/>
</dbReference>
<dbReference type="InterPro" id="IPR000157">
    <property type="entry name" value="TIR_dom"/>
</dbReference>
<evidence type="ECO:0000313" key="9">
    <source>
        <dbReference type="EnsemblPlants" id="QL02p075985:mrna"/>
    </source>
</evidence>
<dbReference type="SUPFAM" id="SSF52200">
    <property type="entry name" value="Toll/Interleukin receptor TIR domain"/>
    <property type="match status" value="1"/>
</dbReference>
<dbReference type="Pfam" id="PF23282">
    <property type="entry name" value="WHD_ROQ1"/>
    <property type="match status" value="1"/>
</dbReference>
<accession>A0A7N2L0A4</accession>
<evidence type="ECO:0000256" key="6">
    <source>
        <dbReference type="ARBA" id="ARBA00023027"/>
    </source>
</evidence>
<keyword evidence="10" id="KW-1185">Reference proteome</keyword>
<dbReference type="InterPro" id="IPR027417">
    <property type="entry name" value="P-loop_NTPase"/>
</dbReference>
<keyword evidence="5" id="KW-0611">Plant defense</keyword>
<dbReference type="GO" id="GO:0006952">
    <property type="term" value="P:defense response"/>
    <property type="evidence" value="ECO:0007669"/>
    <property type="project" value="UniProtKB-KW"/>
</dbReference>
<dbReference type="PANTHER" id="PTHR11017:SF570">
    <property type="entry name" value="DISEASE RESISTANCE PROTEIN (TIR-NBS CLASS)-RELATED"/>
    <property type="match status" value="1"/>
</dbReference>
<dbReference type="Gene3D" id="3.80.10.10">
    <property type="entry name" value="Ribonuclease Inhibitor"/>
    <property type="match status" value="2"/>
</dbReference>
<dbReference type="SMART" id="SM00255">
    <property type="entry name" value="TIR"/>
    <property type="match status" value="1"/>
</dbReference>
<dbReference type="Pfam" id="PF00931">
    <property type="entry name" value="NB-ARC"/>
    <property type="match status" value="1"/>
</dbReference>
<dbReference type="SUPFAM" id="SSF52058">
    <property type="entry name" value="L domain-like"/>
    <property type="match status" value="1"/>
</dbReference>
<evidence type="ECO:0000313" key="10">
    <source>
        <dbReference type="Proteomes" id="UP000594261"/>
    </source>
</evidence>
<dbReference type="FunCoup" id="A0A7N2L0A4">
    <property type="interactions" value="414"/>
</dbReference>
<dbReference type="PRINTS" id="PR00364">
    <property type="entry name" value="DISEASERSIST"/>
</dbReference>
<dbReference type="PANTHER" id="PTHR11017">
    <property type="entry name" value="LEUCINE-RICH REPEAT-CONTAINING PROTEIN"/>
    <property type="match status" value="1"/>
</dbReference>
<dbReference type="PROSITE" id="PS50104">
    <property type="entry name" value="TIR"/>
    <property type="match status" value="1"/>
</dbReference>
<dbReference type="InParanoid" id="A0A7N2L0A4"/>
<dbReference type="InterPro" id="IPR042197">
    <property type="entry name" value="Apaf_helical"/>
</dbReference>
<evidence type="ECO:0000259" key="8">
    <source>
        <dbReference type="PROSITE" id="PS50104"/>
    </source>
</evidence>
<dbReference type="InterPro" id="IPR044974">
    <property type="entry name" value="Disease_R_plants"/>
</dbReference>
<dbReference type="EC" id="3.2.2.6" evidence="1"/>
<dbReference type="Gene3D" id="1.10.8.430">
    <property type="entry name" value="Helical domain of apoptotic protease-activating factors"/>
    <property type="match status" value="1"/>
</dbReference>
<reference evidence="9" key="2">
    <citation type="submission" date="2021-01" db="UniProtKB">
        <authorList>
            <consortium name="EnsemblPlants"/>
        </authorList>
    </citation>
    <scope>IDENTIFICATION</scope>
</reference>
<keyword evidence="3" id="KW-0677">Repeat</keyword>
<dbReference type="Proteomes" id="UP000594261">
    <property type="component" value="Chromosome 2"/>
</dbReference>
<reference evidence="10" key="1">
    <citation type="journal article" date="2016" name="G3 (Bethesda)">
        <title>First Draft Assembly and Annotation of the Genome of a California Endemic Oak Quercus lobata Nee (Fagaceae).</title>
        <authorList>
            <person name="Sork V.L."/>
            <person name="Fitz-Gibbon S.T."/>
            <person name="Puiu D."/>
            <person name="Crepeau M."/>
            <person name="Gugger P.F."/>
            <person name="Sherman R."/>
            <person name="Stevens K."/>
            <person name="Langley C.H."/>
            <person name="Pellegrini M."/>
            <person name="Salzberg S.L."/>
        </authorList>
    </citation>
    <scope>NUCLEOTIDE SEQUENCE [LARGE SCALE GENOMIC DNA]</scope>
    <source>
        <strain evidence="10">cv. SW786</strain>
    </source>
</reference>
<keyword evidence="4" id="KW-0378">Hydrolase</keyword>
<organism evidence="9 10">
    <name type="scientific">Quercus lobata</name>
    <name type="common">Valley oak</name>
    <dbReference type="NCBI Taxonomy" id="97700"/>
    <lineage>
        <taxon>Eukaryota</taxon>
        <taxon>Viridiplantae</taxon>
        <taxon>Streptophyta</taxon>
        <taxon>Embryophyta</taxon>
        <taxon>Tracheophyta</taxon>
        <taxon>Spermatophyta</taxon>
        <taxon>Magnoliopsida</taxon>
        <taxon>eudicotyledons</taxon>
        <taxon>Gunneridae</taxon>
        <taxon>Pentapetalae</taxon>
        <taxon>rosids</taxon>
        <taxon>fabids</taxon>
        <taxon>Fagales</taxon>
        <taxon>Fagaceae</taxon>
        <taxon>Quercus</taxon>
    </lineage>
</organism>
<evidence type="ECO:0000256" key="2">
    <source>
        <dbReference type="ARBA" id="ARBA00022614"/>
    </source>
</evidence>
<dbReference type="EnsemblPlants" id="QL02p075985:mrna">
    <property type="protein sequence ID" value="QL02p075985:mrna"/>
    <property type="gene ID" value="QL02p075985"/>
</dbReference>
<protein>
    <recommendedName>
        <fullName evidence="1">ADP-ribosyl cyclase/cyclic ADP-ribose hydrolase</fullName>
        <ecNumber evidence="1">3.2.2.6</ecNumber>
    </recommendedName>
</protein>
<dbReference type="SUPFAM" id="SSF46785">
    <property type="entry name" value="Winged helix' DNA-binding domain"/>
    <property type="match status" value="1"/>
</dbReference>
<keyword evidence="2" id="KW-0433">Leucine-rich repeat</keyword>
<dbReference type="InterPro" id="IPR035897">
    <property type="entry name" value="Toll_tir_struct_dom_sf"/>
</dbReference>